<evidence type="ECO:0000256" key="3">
    <source>
        <dbReference type="ARBA" id="ARBA00022723"/>
    </source>
</evidence>
<keyword evidence="4 7" id="KW-0805">Transcription regulation</keyword>
<protein>
    <recommendedName>
        <fullName evidence="7">Putative nickel-responsive regulator</fullName>
    </recommendedName>
</protein>
<comment type="cofactor">
    <cofactor evidence="7">
        <name>Ni(2+)</name>
        <dbReference type="ChEBI" id="CHEBI:49786"/>
    </cofactor>
    <text evidence="7">Binds 1 nickel ion per subunit.</text>
</comment>
<feature type="binding site" evidence="7">
    <location>
        <position position="111"/>
    </location>
    <ligand>
        <name>Ni(2+)</name>
        <dbReference type="ChEBI" id="CHEBI:49786"/>
    </ligand>
</feature>
<comment type="similarity">
    <text evidence="1 7">Belongs to the transcriptional regulatory CopG/NikR family.</text>
</comment>
<dbReference type="OrthoDB" id="9806294at2"/>
<dbReference type="Gene3D" id="1.10.1220.10">
    <property type="entry name" value="Met repressor-like"/>
    <property type="match status" value="1"/>
</dbReference>
<keyword evidence="3 7" id="KW-0479">Metal-binding</keyword>
<keyword evidence="11" id="KW-1185">Reference proteome</keyword>
<dbReference type="InterPro" id="IPR013321">
    <property type="entry name" value="Arc_rbn_hlx_hlx"/>
</dbReference>
<feature type="binding site" evidence="7">
    <location>
        <position position="103"/>
    </location>
    <ligand>
        <name>Ni(2+)</name>
        <dbReference type="ChEBI" id="CHEBI:49786"/>
    </ligand>
</feature>
<evidence type="ECO:0000256" key="6">
    <source>
        <dbReference type="ARBA" id="ARBA00023163"/>
    </source>
</evidence>
<reference evidence="11" key="1">
    <citation type="submission" date="2016-10" db="EMBL/GenBank/DDBJ databases">
        <authorList>
            <person name="Varghese N."/>
            <person name="Submissions S."/>
        </authorList>
    </citation>
    <scope>NUCLEOTIDE SEQUENCE [LARGE SCALE GENOMIC DNA]</scope>
    <source>
        <strain evidence="11">DSM 217</strain>
    </source>
</reference>
<dbReference type="EMBL" id="FNNZ01000001">
    <property type="protein sequence ID" value="SDW11911.1"/>
    <property type="molecule type" value="Genomic_DNA"/>
</dbReference>
<dbReference type="NCBIfam" id="NF003381">
    <property type="entry name" value="PRK04460.1"/>
    <property type="match status" value="1"/>
</dbReference>
<evidence type="ECO:0000256" key="4">
    <source>
        <dbReference type="ARBA" id="ARBA00023015"/>
    </source>
</evidence>
<dbReference type="Gene3D" id="3.30.70.1150">
    <property type="entry name" value="ACT-like. Chain A, domain 2"/>
    <property type="match status" value="1"/>
</dbReference>
<dbReference type="InterPro" id="IPR045865">
    <property type="entry name" value="ACT-like_dom_sf"/>
</dbReference>
<sequence>MDSTISEGIDIPNVEETIRFSVSLPRALLEELDRRVVNKGYASRSELVRDLIRERIVEETWERGDEEVAGVLTIVYDHHQRELTQHILDIQHRQYVHVVATTHVHMDHHNCLETIIIRGMPAEIERLSLEIGGLRGVRFSELTRASRVQN</sequence>
<dbReference type="Pfam" id="PF08753">
    <property type="entry name" value="NikR_C"/>
    <property type="match status" value="1"/>
</dbReference>
<dbReference type="HAMAP" id="MF_00476">
    <property type="entry name" value="NikR"/>
    <property type="match status" value="1"/>
</dbReference>
<evidence type="ECO:0000313" key="11">
    <source>
        <dbReference type="Proteomes" id="UP000198816"/>
    </source>
</evidence>
<dbReference type="STRING" id="1058.SAMN05421783_101462"/>
<evidence type="ECO:0000256" key="7">
    <source>
        <dbReference type="HAMAP-Rule" id="MF_00476"/>
    </source>
</evidence>
<feature type="binding site" evidence="7">
    <location>
        <position position="105"/>
    </location>
    <ligand>
        <name>Ni(2+)</name>
        <dbReference type="ChEBI" id="CHEBI:49786"/>
    </ligand>
</feature>
<name>A0A1H2QXR4_THIRO</name>
<organism evidence="10 11">
    <name type="scientific">Thiocapsa roseopersicina</name>
    <dbReference type="NCBI Taxonomy" id="1058"/>
    <lineage>
        <taxon>Bacteria</taxon>
        <taxon>Pseudomonadati</taxon>
        <taxon>Pseudomonadota</taxon>
        <taxon>Gammaproteobacteria</taxon>
        <taxon>Chromatiales</taxon>
        <taxon>Chromatiaceae</taxon>
        <taxon>Thiocapsa</taxon>
    </lineage>
</organism>
<gene>
    <name evidence="10" type="ORF">SAMN05421783_101462</name>
</gene>
<feature type="domain" description="Ribbon-helix-helix protein CopG" evidence="8">
    <location>
        <begin position="19"/>
        <end position="58"/>
    </location>
</feature>
<proteinExistence type="inferred from homology"/>
<dbReference type="PANTHER" id="PTHR34719">
    <property type="entry name" value="NICKEL-RESPONSIVE REGULATOR"/>
    <property type="match status" value="1"/>
</dbReference>
<dbReference type="GO" id="GO:0016151">
    <property type="term" value="F:nickel cation binding"/>
    <property type="evidence" value="ECO:0007669"/>
    <property type="project" value="UniProtKB-UniRule"/>
</dbReference>
<dbReference type="Proteomes" id="UP000198816">
    <property type="component" value="Unassembled WGS sequence"/>
</dbReference>
<dbReference type="NCBIfam" id="NF001884">
    <property type="entry name" value="PRK00630.1"/>
    <property type="match status" value="1"/>
</dbReference>
<evidence type="ECO:0000313" key="10">
    <source>
        <dbReference type="EMBL" id="SDW11911.1"/>
    </source>
</evidence>
<accession>A0A1H2QXR4</accession>
<evidence type="ECO:0000256" key="1">
    <source>
        <dbReference type="ARBA" id="ARBA00008478"/>
    </source>
</evidence>
<evidence type="ECO:0000259" key="9">
    <source>
        <dbReference type="Pfam" id="PF08753"/>
    </source>
</evidence>
<keyword evidence="6 7" id="KW-0804">Transcription</keyword>
<feature type="domain" description="Transcription factor NikR nickel binding C-terminal" evidence="9">
    <location>
        <begin position="69"/>
        <end position="143"/>
    </location>
</feature>
<dbReference type="InterPro" id="IPR027271">
    <property type="entry name" value="Acetolactate_synth/TF_NikR_C"/>
</dbReference>
<keyword evidence="5 7" id="KW-0238">DNA-binding</keyword>
<dbReference type="GO" id="GO:0003700">
    <property type="term" value="F:DNA-binding transcription factor activity"/>
    <property type="evidence" value="ECO:0007669"/>
    <property type="project" value="UniProtKB-UniRule"/>
</dbReference>
<dbReference type="InterPro" id="IPR002145">
    <property type="entry name" value="CopG"/>
</dbReference>
<dbReference type="NCBIfam" id="NF002815">
    <property type="entry name" value="PRK02967.1"/>
    <property type="match status" value="1"/>
</dbReference>
<dbReference type="GO" id="GO:0010045">
    <property type="term" value="P:response to nickel cation"/>
    <property type="evidence" value="ECO:0007669"/>
    <property type="project" value="InterPro"/>
</dbReference>
<dbReference type="InterPro" id="IPR010985">
    <property type="entry name" value="Ribbon_hlx_hlx"/>
</dbReference>
<dbReference type="InterPro" id="IPR050192">
    <property type="entry name" value="CopG/NikR_regulator"/>
</dbReference>
<evidence type="ECO:0000259" key="8">
    <source>
        <dbReference type="Pfam" id="PF01402"/>
    </source>
</evidence>
<dbReference type="NCBIfam" id="NF002169">
    <property type="entry name" value="PRK01002.1"/>
    <property type="match status" value="1"/>
</dbReference>
<dbReference type="SUPFAM" id="SSF55021">
    <property type="entry name" value="ACT-like"/>
    <property type="match status" value="1"/>
</dbReference>
<dbReference type="AlphaFoldDB" id="A0A1H2QXR4"/>
<dbReference type="RefSeq" id="WP_093027666.1">
    <property type="nucleotide sequence ID" value="NZ_FNNZ01000001.1"/>
</dbReference>
<dbReference type="PANTHER" id="PTHR34719:SF2">
    <property type="entry name" value="NICKEL-RESPONSIVE REGULATOR"/>
    <property type="match status" value="1"/>
</dbReference>
<dbReference type="GO" id="GO:0003677">
    <property type="term" value="F:DNA binding"/>
    <property type="evidence" value="ECO:0007669"/>
    <property type="project" value="UniProtKB-KW"/>
</dbReference>
<comment type="function">
    <text evidence="7">Transcriptional regulator.</text>
</comment>
<evidence type="ECO:0000256" key="5">
    <source>
        <dbReference type="ARBA" id="ARBA00023125"/>
    </source>
</evidence>
<dbReference type="SUPFAM" id="SSF47598">
    <property type="entry name" value="Ribbon-helix-helix"/>
    <property type="match status" value="1"/>
</dbReference>
<evidence type="ECO:0000256" key="2">
    <source>
        <dbReference type="ARBA" id="ARBA00022596"/>
    </source>
</evidence>
<feature type="binding site" evidence="7">
    <location>
        <position position="92"/>
    </location>
    <ligand>
        <name>Ni(2+)</name>
        <dbReference type="ChEBI" id="CHEBI:49786"/>
    </ligand>
</feature>
<keyword evidence="2 7" id="KW-0533">Nickel</keyword>
<dbReference type="Pfam" id="PF01402">
    <property type="entry name" value="RHH_1"/>
    <property type="match status" value="1"/>
</dbReference>
<dbReference type="CDD" id="cd22231">
    <property type="entry name" value="RHH_NikR_HicB-like"/>
    <property type="match status" value="1"/>
</dbReference>
<dbReference type="InterPro" id="IPR022988">
    <property type="entry name" value="Ni_resp_reg_NikR"/>
</dbReference>
<dbReference type="InterPro" id="IPR014864">
    <property type="entry name" value="TF_NikR_Ni-bd_C"/>
</dbReference>